<organism evidence="1">
    <name type="scientific">Ixodes ricinus</name>
    <name type="common">Common tick</name>
    <name type="synonym">Acarus ricinus</name>
    <dbReference type="NCBI Taxonomy" id="34613"/>
    <lineage>
        <taxon>Eukaryota</taxon>
        <taxon>Metazoa</taxon>
        <taxon>Ecdysozoa</taxon>
        <taxon>Arthropoda</taxon>
        <taxon>Chelicerata</taxon>
        <taxon>Arachnida</taxon>
        <taxon>Acari</taxon>
        <taxon>Parasitiformes</taxon>
        <taxon>Ixodida</taxon>
        <taxon>Ixodoidea</taxon>
        <taxon>Ixodidae</taxon>
        <taxon>Ixodinae</taxon>
        <taxon>Ixodes</taxon>
    </lineage>
</organism>
<evidence type="ECO:0000313" key="1">
    <source>
        <dbReference type="EMBL" id="MXU94134.1"/>
    </source>
</evidence>
<name>A0A6B0UX71_IXORI</name>
<dbReference type="EMBL" id="GIFC01012051">
    <property type="protein sequence ID" value="MXU94134.1"/>
    <property type="molecule type" value="Transcribed_RNA"/>
</dbReference>
<accession>A0A6B0UX71</accession>
<sequence length="157" mass="18149">MCMHPCPLVRKKWVFALFQEISFTSNLNCWSVRTLWERTSMKDTRSSLLPTAIVCPSGDQQMLMFSPFVPTTVTDFWVRASHRRTVLSKLAVANWSGLEGCQQSWSTLSPWPLKTWSFAMRSLSRTKMLTVLSKLPEANRRPSQLQSTECTLDEWAW</sequence>
<dbReference type="AlphaFoldDB" id="A0A6B0UX71"/>
<reference evidence="1" key="1">
    <citation type="submission" date="2019-12" db="EMBL/GenBank/DDBJ databases">
        <title>An insight into the sialome of adult female Ixodes ricinus ticks feeding for 6 days.</title>
        <authorList>
            <person name="Perner J."/>
            <person name="Ribeiro J.M.C."/>
        </authorList>
    </citation>
    <scope>NUCLEOTIDE SEQUENCE</scope>
    <source>
        <strain evidence="1">Semi-engorged</strain>
        <tissue evidence="1">Salivary glands</tissue>
    </source>
</reference>
<protein>
    <submittedName>
        <fullName evidence="1">Uncharacterized protein</fullName>
    </submittedName>
</protein>
<proteinExistence type="predicted"/>